<dbReference type="InterPro" id="IPR039424">
    <property type="entry name" value="SBP_5"/>
</dbReference>
<evidence type="ECO:0000259" key="2">
    <source>
        <dbReference type="Pfam" id="PF00496"/>
    </source>
</evidence>
<protein>
    <recommendedName>
        <fullName evidence="2">Solute-binding protein family 5 domain-containing protein</fullName>
    </recommendedName>
</protein>
<keyword evidence="4" id="KW-1185">Reference proteome</keyword>
<dbReference type="Gene3D" id="3.10.105.10">
    <property type="entry name" value="Dipeptide-binding Protein, Domain 3"/>
    <property type="match status" value="1"/>
</dbReference>
<feature type="chain" id="PRO_5046256417" description="Solute-binding protein family 5 domain-containing protein" evidence="1">
    <location>
        <begin position="35"/>
        <end position="754"/>
    </location>
</feature>
<proteinExistence type="predicted"/>
<dbReference type="SUPFAM" id="SSF53850">
    <property type="entry name" value="Periplasmic binding protein-like II"/>
    <property type="match status" value="2"/>
</dbReference>
<feature type="domain" description="Solute-binding protein family 5" evidence="2">
    <location>
        <begin position="390"/>
        <end position="493"/>
    </location>
</feature>
<dbReference type="PANTHER" id="PTHR30290">
    <property type="entry name" value="PERIPLASMIC BINDING COMPONENT OF ABC TRANSPORTER"/>
    <property type="match status" value="1"/>
</dbReference>
<reference evidence="4" key="1">
    <citation type="journal article" date="2019" name="Int. J. Syst. Evol. Microbiol.">
        <title>The Global Catalogue of Microorganisms (GCM) 10K type strain sequencing project: providing services to taxonomists for standard genome sequencing and annotation.</title>
        <authorList>
            <consortium name="The Broad Institute Genomics Platform"/>
            <consortium name="The Broad Institute Genome Sequencing Center for Infectious Disease"/>
            <person name="Wu L."/>
            <person name="Ma J."/>
        </authorList>
    </citation>
    <scope>NUCLEOTIDE SEQUENCE [LARGE SCALE GENOMIC DNA]</scope>
    <source>
        <strain evidence="4">JCM 13581</strain>
    </source>
</reference>
<feature type="signal peptide" evidence="1">
    <location>
        <begin position="1"/>
        <end position="34"/>
    </location>
</feature>
<gene>
    <name evidence="3" type="ORF">GCM10009716_13220</name>
</gene>
<dbReference type="Gene3D" id="3.40.190.10">
    <property type="entry name" value="Periplasmic binding protein-like II"/>
    <property type="match status" value="1"/>
</dbReference>
<evidence type="ECO:0000313" key="4">
    <source>
        <dbReference type="Proteomes" id="UP001501303"/>
    </source>
</evidence>
<dbReference type="Proteomes" id="UP001501303">
    <property type="component" value="Unassembled WGS sequence"/>
</dbReference>
<dbReference type="RefSeq" id="WP_344259567.1">
    <property type="nucleotide sequence ID" value="NZ_BAAAMJ010000010.1"/>
</dbReference>
<accession>A0ABP5AB08</accession>
<dbReference type="Pfam" id="PF00496">
    <property type="entry name" value="SBP_bac_5"/>
    <property type="match status" value="2"/>
</dbReference>
<dbReference type="PANTHER" id="PTHR30290:SF65">
    <property type="entry name" value="MONOACYL PHOSPHATIDYLINOSITOL TETRAMANNOSIDE-BINDING PROTEIN LPQW-RELATED"/>
    <property type="match status" value="1"/>
</dbReference>
<name>A0ABP5AB08_9ACTN</name>
<dbReference type="Gene3D" id="3.90.76.10">
    <property type="entry name" value="Dipeptide-binding Protein, Domain 1"/>
    <property type="match status" value="1"/>
</dbReference>
<sequence length="754" mass="81239">MSGLSATGTAARWCPARRYAAALVTAALLAPALAGCGGAREGVSGAGGTGWAVARADRSELARGSAVTWGIDRLPDTFNAFRYDAGPVTDQVAAAVLPTLFTLDEHGRPQLNEEYLVSAEITAREPRQTVRYTLHPDAAWSDGEPLSAADFEAQWEALGGQDSAYWSARNVGYDRVEKVGPGPAPHQVDVTFTKPYADWKSLFTPLYPRSVTGQARSFNDGSRTGLPATAGPFALDEVDRGEGTIRLVRSKEWWGTPALLDELVFTEVPFDQRRDALTSGRLDVVEVGPGEAGRIRSAAERRPGAAAPDGATSLVSSRQEIAEAMQRWARARLELESARDTGRDSARKERARTRAAALAARAAEHHAETVAAAERLRHRTFAAREEEVRKRLRGYTVHRAYAPAYTQLAMNGRSEVLSDERVRWAIARALDREKLAEAVHAPAGLPVRPLGSHLRMPAQHGYRDTSGALGDTGPKAAAQDLEAAGWQGRPEESAGAAYRLREAASGTPEAAARFTAAPPAARLRAALLGQAAKAQSAAAREGGREAPRLERAARDTARAAKEAARWSRLLSERLAAPVRTRQDEQLRLRFVVPAGAGGEELRATGRRIAEMLAGVGVRAELTEVDGEEFFAEHITSGDFDLALYSWPATAYPATDARPLFAKPRAIAGGELIVEQNYTRVGTDHIDQLLDQAAGELDEKEHAKLLDRADARIWAVAGSVPLYQRPQLVAARSDLAGVGAHGLATPRYQDIGYRK</sequence>
<keyword evidence="1" id="KW-0732">Signal</keyword>
<dbReference type="CDD" id="cd08501">
    <property type="entry name" value="PBP2_Lpqw"/>
    <property type="match status" value="1"/>
</dbReference>
<evidence type="ECO:0000256" key="1">
    <source>
        <dbReference type="SAM" id="SignalP"/>
    </source>
</evidence>
<evidence type="ECO:0000313" key="3">
    <source>
        <dbReference type="EMBL" id="GAA1904641.1"/>
    </source>
</evidence>
<comment type="caution">
    <text evidence="3">The sequence shown here is derived from an EMBL/GenBank/DDBJ whole genome shotgun (WGS) entry which is preliminary data.</text>
</comment>
<dbReference type="InterPro" id="IPR000914">
    <property type="entry name" value="SBP_5_dom"/>
</dbReference>
<feature type="domain" description="Solute-binding protein family 5" evidence="2">
    <location>
        <begin position="122"/>
        <end position="298"/>
    </location>
</feature>
<dbReference type="EMBL" id="BAAAMJ010000010">
    <property type="protein sequence ID" value="GAA1904641.1"/>
    <property type="molecule type" value="Genomic_DNA"/>
</dbReference>
<organism evidence="3 4">
    <name type="scientific">Streptomyces sodiiphilus</name>
    <dbReference type="NCBI Taxonomy" id="226217"/>
    <lineage>
        <taxon>Bacteria</taxon>
        <taxon>Bacillati</taxon>
        <taxon>Actinomycetota</taxon>
        <taxon>Actinomycetes</taxon>
        <taxon>Kitasatosporales</taxon>
        <taxon>Streptomycetaceae</taxon>
        <taxon>Streptomyces</taxon>
    </lineage>
</organism>